<dbReference type="AlphaFoldDB" id="A0ABD5X8A9"/>
<dbReference type="Proteomes" id="UP001596414">
    <property type="component" value="Unassembled WGS sequence"/>
</dbReference>
<keyword evidence="1 5" id="KW-0560">Oxidoreductase</keyword>
<evidence type="ECO:0000259" key="3">
    <source>
        <dbReference type="Pfam" id="PF00725"/>
    </source>
</evidence>
<proteinExistence type="predicted"/>
<comment type="caution">
    <text evidence="5">The sequence shown here is derived from an EMBL/GenBank/DDBJ whole genome shotgun (WGS) entry which is preliminary data.</text>
</comment>
<evidence type="ECO:0000256" key="2">
    <source>
        <dbReference type="SAM" id="MobiDB-lite"/>
    </source>
</evidence>
<evidence type="ECO:0000256" key="1">
    <source>
        <dbReference type="ARBA" id="ARBA00023002"/>
    </source>
</evidence>
<evidence type="ECO:0000259" key="4">
    <source>
        <dbReference type="Pfam" id="PF02737"/>
    </source>
</evidence>
<name>A0ABD5X8A9_9EURY</name>
<dbReference type="EC" id="1.1.1.35" evidence="5"/>
<gene>
    <name evidence="5" type="ORF">ACFQJ7_15550</name>
</gene>
<protein>
    <submittedName>
        <fullName evidence="5">3-hydroxyacyl-CoA dehydrogenase family protein</fullName>
        <ecNumber evidence="5">1.1.1.35</ecNumber>
    </submittedName>
</protein>
<dbReference type="Pfam" id="PF02737">
    <property type="entry name" value="3HCDH_N"/>
    <property type="match status" value="1"/>
</dbReference>
<dbReference type="InterPro" id="IPR008927">
    <property type="entry name" value="6-PGluconate_DH-like_C_sf"/>
</dbReference>
<dbReference type="Gene3D" id="3.40.50.720">
    <property type="entry name" value="NAD(P)-binding Rossmann-like Domain"/>
    <property type="match status" value="1"/>
</dbReference>
<evidence type="ECO:0000313" key="6">
    <source>
        <dbReference type="Proteomes" id="UP001596414"/>
    </source>
</evidence>
<dbReference type="SUPFAM" id="SSF48179">
    <property type="entry name" value="6-phosphogluconate dehydrogenase C-terminal domain-like"/>
    <property type="match status" value="1"/>
</dbReference>
<dbReference type="PANTHER" id="PTHR48075:SF5">
    <property type="entry name" value="3-HYDROXYBUTYRYL-COA DEHYDROGENASE"/>
    <property type="match status" value="1"/>
</dbReference>
<feature type="region of interest" description="Disordered" evidence="2">
    <location>
        <begin position="278"/>
        <end position="302"/>
    </location>
</feature>
<accession>A0ABD5X8A9</accession>
<dbReference type="InterPro" id="IPR006108">
    <property type="entry name" value="3HC_DH_C"/>
</dbReference>
<feature type="domain" description="3-hydroxyacyl-CoA dehydrogenase C-terminal" evidence="3">
    <location>
        <begin position="186"/>
        <end position="276"/>
    </location>
</feature>
<dbReference type="GO" id="GO:0003857">
    <property type="term" value="F:(3S)-3-hydroxyacyl-CoA dehydrogenase (NAD+) activity"/>
    <property type="evidence" value="ECO:0007669"/>
    <property type="project" value="UniProtKB-EC"/>
</dbReference>
<dbReference type="Pfam" id="PF00725">
    <property type="entry name" value="3HCDH"/>
    <property type="match status" value="1"/>
</dbReference>
<organism evidence="5 6">
    <name type="scientific">Halovenus rubra</name>
    <dbReference type="NCBI Taxonomy" id="869890"/>
    <lineage>
        <taxon>Archaea</taxon>
        <taxon>Methanobacteriati</taxon>
        <taxon>Methanobacteriota</taxon>
        <taxon>Stenosarchaea group</taxon>
        <taxon>Halobacteria</taxon>
        <taxon>Halobacteriales</taxon>
        <taxon>Haloarculaceae</taxon>
        <taxon>Halovenus</taxon>
    </lineage>
</organism>
<dbReference type="PANTHER" id="PTHR48075">
    <property type="entry name" value="3-HYDROXYACYL-COA DEHYDROGENASE FAMILY PROTEIN"/>
    <property type="match status" value="1"/>
</dbReference>
<reference evidence="5 6" key="1">
    <citation type="journal article" date="2014" name="Int. J. Syst. Evol. Microbiol.">
        <title>Complete genome sequence of Corynebacterium casei LMG S-19264T (=DSM 44701T), isolated from a smear-ripened cheese.</title>
        <authorList>
            <consortium name="US DOE Joint Genome Institute (JGI-PGF)"/>
            <person name="Walter F."/>
            <person name="Albersmeier A."/>
            <person name="Kalinowski J."/>
            <person name="Ruckert C."/>
        </authorList>
    </citation>
    <scope>NUCLEOTIDE SEQUENCE [LARGE SCALE GENOMIC DNA]</scope>
    <source>
        <strain evidence="5 6">CGMCC 4.7215</strain>
    </source>
</reference>
<sequence>MDIAVLGADRAAQEIARACLLAGETVRLHATDATAVMDGIDIIERDIDDAYDTGYVDADRRDMAVKRLEGTTGLDAAVTDVDIVIDATTQDVSALQTRFAKLEELLDDAVVSSAVSAISVTNAAAGLRQPKQAVGFRFHRFPEPFVEVVMAEQTGSEAASLAWQLAERVSSDCVSVRDTPGNLSLRLTLALEVAAIRMLDEGVAGVEAIDTAFKHTYRSEVGPLERADSVGLDERYDTLRSLSERLGSRFEPPPMLTALVEEGQTGKEAGEGFYIWEDDTPTRSALADPTIPDEQYRPDSAE</sequence>
<dbReference type="SUPFAM" id="SSF51735">
    <property type="entry name" value="NAD(P)-binding Rossmann-fold domains"/>
    <property type="match status" value="1"/>
</dbReference>
<feature type="domain" description="3-hydroxyacyl-CoA dehydrogenase NAD binding" evidence="4">
    <location>
        <begin position="3"/>
        <end position="178"/>
    </location>
</feature>
<dbReference type="EMBL" id="JBHSZQ010000050">
    <property type="protein sequence ID" value="MFC7127415.1"/>
    <property type="molecule type" value="Genomic_DNA"/>
</dbReference>
<dbReference type="Gene3D" id="1.10.1040.10">
    <property type="entry name" value="N-(1-d-carboxylethyl)-l-norvaline Dehydrogenase, domain 2"/>
    <property type="match status" value="1"/>
</dbReference>
<dbReference type="InterPro" id="IPR006176">
    <property type="entry name" value="3-OHacyl-CoA_DH_NAD-bd"/>
</dbReference>
<dbReference type="InterPro" id="IPR036291">
    <property type="entry name" value="NAD(P)-bd_dom_sf"/>
</dbReference>
<dbReference type="InterPro" id="IPR013328">
    <property type="entry name" value="6PGD_dom2"/>
</dbReference>
<evidence type="ECO:0000313" key="5">
    <source>
        <dbReference type="EMBL" id="MFC7127415.1"/>
    </source>
</evidence>
<dbReference type="RefSeq" id="WP_267637945.1">
    <property type="nucleotide sequence ID" value="NZ_JAODIY010000011.1"/>
</dbReference>